<evidence type="ECO:0000259" key="1">
    <source>
        <dbReference type="PROSITE" id="PS50943"/>
    </source>
</evidence>
<dbReference type="CDD" id="cd00093">
    <property type="entry name" value="HTH_XRE"/>
    <property type="match status" value="1"/>
</dbReference>
<dbReference type="RefSeq" id="WP_055238394.1">
    <property type="nucleotide sequence ID" value="NZ_CYXM01000011.1"/>
</dbReference>
<dbReference type="Gene3D" id="1.10.260.40">
    <property type="entry name" value="lambda repressor-like DNA-binding domains"/>
    <property type="match status" value="1"/>
</dbReference>
<dbReference type="InterPro" id="IPR010982">
    <property type="entry name" value="Lambda_DNA-bd_dom_sf"/>
</dbReference>
<dbReference type="SUPFAM" id="SSF47413">
    <property type="entry name" value="lambda repressor-like DNA-binding domains"/>
    <property type="match status" value="1"/>
</dbReference>
<reference evidence="2 4" key="1">
    <citation type="submission" date="2015-09" db="EMBL/GenBank/DDBJ databases">
        <authorList>
            <consortium name="Pathogen Informatics"/>
        </authorList>
    </citation>
    <scope>NUCLEOTIDE SEQUENCE [LARGE SCALE GENOMIC DNA]</scope>
    <source>
        <strain evidence="2 4">2789STDY5834968</strain>
    </source>
</reference>
<reference evidence="3 5" key="2">
    <citation type="submission" date="2018-08" db="EMBL/GenBank/DDBJ databases">
        <title>A genome reference for cultivated species of the human gut microbiota.</title>
        <authorList>
            <person name="Zou Y."/>
            <person name="Xue W."/>
            <person name="Luo G."/>
        </authorList>
    </citation>
    <scope>NUCLEOTIDE SEQUENCE [LARGE SCALE GENOMIC DNA]</scope>
    <source>
        <strain evidence="3 5">AF06-19</strain>
    </source>
</reference>
<evidence type="ECO:0000313" key="5">
    <source>
        <dbReference type="Proteomes" id="UP000283683"/>
    </source>
</evidence>
<feature type="domain" description="HTH cro/C1-type" evidence="1">
    <location>
        <begin position="7"/>
        <end position="65"/>
    </location>
</feature>
<proteinExistence type="predicted"/>
<dbReference type="AlphaFoldDB" id="A0A173UXL0"/>
<organism evidence="2 4">
    <name type="scientific">Agathobacter rectalis</name>
    <dbReference type="NCBI Taxonomy" id="39491"/>
    <lineage>
        <taxon>Bacteria</taxon>
        <taxon>Bacillati</taxon>
        <taxon>Bacillota</taxon>
        <taxon>Clostridia</taxon>
        <taxon>Lachnospirales</taxon>
        <taxon>Lachnospiraceae</taxon>
        <taxon>Agathobacter</taxon>
    </lineage>
</organism>
<dbReference type="EMBL" id="CYXM01000011">
    <property type="protein sequence ID" value="CUN18338.1"/>
    <property type="molecule type" value="Genomic_DNA"/>
</dbReference>
<dbReference type="GO" id="GO:0003677">
    <property type="term" value="F:DNA binding"/>
    <property type="evidence" value="ECO:0007669"/>
    <property type="project" value="InterPro"/>
</dbReference>
<protein>
    <submittedName>
        <fullName evidence="3">XRE family transcriptional regulator</fullName>
    </submittedName>
</protein>
<evidence type="ECO:0000313" key="3">
    <source>
        <dbReference type="EMBL" id="RGW86988.1"/>
    </source>
</evidence>
<dbReference type="InterPro" id="IPR001387">
    <property type="entry name" value="Cro/C1-type_HTH"/>
</dbReference>
<dbReference type="Pfam" id="PF01381">
    <property type="entry name" value="HTH_3"/>
    <property type="match status" value="1"/>
</dbReference>
<gene>
    <name evidence="3" type="ORF">DWV45_08330</name>
    <name evidence="2" type="ORF">ERS852580_02398</name>
</gene>
<evidence type="ECO:0000313" key="2">
    <source>
        <dbReference type="EMBL" id="CUN18338.1"/>
    </source>
</evidence>
<sequence>MTQGQRIRFVREFRHMTQKELGLACGFPKASADVRIRQYESDQKSPKKDALELIAAALKVNIYSLNNYTTANATDILENLFWMETFGLLELFKLEQVREPDEDWVIRGSYNEPNYFQYHAPIGITVKYNLVNEFMQEWYTRYVEYHQNIISKDQYTNWKLNWPNSCDSTKTGYIDWKNV</sequence>
<dbReference type="OrthoDB" id="9785138at2"/>
<dbReference type="Proteomes" id="UP000283683">
    <property type="component" value="Unassembled WGS sequence"/>
</dbReference>
<dbReference type="SMART" id="SM00530">
    <property type="entry name" value="HTH_XRE"/>
    <property type="match status" value="1"/>
</dbReference>
<name>A0A173UXL0_9FIRM</name>
<dbReference type="Proteomes" id="UP000095673">
    <property type="component" value="Unassembled WGS sequence"/>
</dbReference>
<evidence type="ECO:0000313" key="4">
    <source>
        <dbReference type="Proteomes" id="UP000095673"/>
    </source>
</evidence>
<accession>A0A173UXL0</accession>
<dbReference type="PROSITE" id="PS50943">
    <property type="entry name" value="HTH_CROC1"/>
    <property type="match status" value="1"/>
</dbReference>
<dbReference type="EMBL" id="QSAZ01000007">
    <property type="protein sequence ID" value="RGW86988.1"/>
    <property type="molecule type" value="Genomic_DNA"/>
</dbReference>